<keyword evidence="6 11" id="KW-0547">Nucleotide-binding</keyword>
<evidence type="ECO:0000256" key="10">
    <source>
        <dbReference type="ARBA" id="ARBA00022912"/>
    </source>
</evidence>
<keyword evidence="3 11" id="KW-0723">Serine/threonine-protein kinase</keyword>
<dbReference type="Pfam" id="PF06315">
    <property type="entry name" value="AceK_kinase"/>
    <property type="match status" value="1"/>
</dbReference>
<feature type="binding site" evidence="11">
    <location>
        <begin position="326"/>
        <end position="332"/>
    </location>
    <ligand>
        <name>ATP</name>
        <dbReference type="ChEBI" id="CHEBI:30616"/>
    </ligand>
</feature>
<dbReference type="HAMAP" id="MF_00747">
    <property type="entry name" value="AceK"/>
    <property type="match status" value="1"/>
</dbReference>
<comment type="subcellular location">
    <subcellularLocation>
        <location evidence="11">Cytoplasm</location>
    </subcellularLocation>
</comment>
<reference evidence="15" key="1">
    <citation type="journal article" date="2019" name="Int. J. Syst. Evol. Microbiol.">
        <title>The Global Catalogue of Microorganisms (GCM) 10K type strain sequencing project: providing services to taxonomists for standard genome sequencing and annotation.</title>
        <authorList>
            <consortium name="The Broad Institute Genomics Platform"/>
            <consortium name="The Broad Institute Genome Sequencing Center for Infectious Disease"/>
            <person name="Wu L."/>
            <person name="Ma J."/>
        </authorList>
    </citation>
    <scope>NUCLEOTIDE SEQUENCE [LARGE SCALE GENOMIC DNA]</scope>
    <source>
        <strain evidence="15">JCM 16673</strain>
    </source>
</reference>
<dbReference type="PIRSF" id="PIRSF000719">
    <property type="entry name" value="AceK"/>
    <property type="match status" value="1"/>
</dbReference>
<evidence type="ECO:0000256" key="3">
    <source>
        <dbReference type="ARBA" id="ARBA00022527"/>
    </source>
</evidence>
<dbReference type="GO" id="GO:0016301">
    <property type="term" value="F:kinase activity"/>
    <property type="evidence" value="ECO:0007669"/>
    <property type="project" value="UniProtKB-KW"/>
</dbReference>
<protein>
    <recommendedName>
        <fullName evidence="11">Isocitrate dehydrogenase kinase/phosphatase</fullName>
        <shortName evidence="11">IDH kinase/phosphatase</shortName>
        <shortName evidence="11">IDHK/P</shortName>
        <ecNumber evidence="11">2.7.11.5</ecNumber>
        <ecNumber evidence="11">3.1.3.-</ecNumber>
    </recommendedName>
</protein>
<evidence type="ECO:0000256" key="11">
    <source>
        <dbReference type="HAMAP-Rule" id="MF_00747"/>
    </source>
</evidence>
<dbReference type="EC" id="3.1.3.-" evidence="11"/>
<comment type="caution">
    <text evidence="14">The sequence shown here is derived from an EMBL/GenBank/DDBJ whole genome shotgun (WGS) entry which is preliminary data.</text>
</comment>
<evidence type="ECO:0000256" key="9">
    <source>
        <dbReference type="ARBA" id="ARBA00022840"/>
    </source>
</evidence>
<keyword evidence="4 11" id="KW-0816">Tricarboxylic acid cycle</keyword>
<evidence type="ECO:0000256" key="5">
    <source>
        <dbReference type="ARBA" id="ARBA00022679"/>
    </source>
</evidence>
<keyword evidence="9 11" id="KW-0067">ATP-binding</keyword>
<evidence type="ECO:0000259" key="12">
    <source>
        <dbReference type="Pfam" id="PF06315"/>
    </source>
</evidence>
<dbReference type="EC" id="2.7.11.5" evidence="11"/>
<dbReference type="InterPro" id="IPR046854">
    <property type="entry name" value="AceK_regulatory"/>
</dbReference>
<evidence type="ECO:0000256" key="7">
    <source>
        <dbReference type="ARBA" id="ARBA00022777"/>
    </source>
</evidence>
<keyword evidence="10 11" id="KW-0904">Protein phosphatase</keyword>
<keyword evidence="7 11" id="KW-0418">Kinase</keyword>
<evidence type="ECO:0000313" key="15">
    <source>
        <dbReference type="Proteomes" id="UP001501353"/>
    </source>
</evidence>
<evidence type="ECO:0000256" key="4">
    <source>
        <dbReference type="ARBA" id="ARBA00022532"/>
    </source>
</evidence>
<organism evidence="14 15">
    <name type="scientific">Actimicrobium antarcticum</name>
    <dbReference type="NCBI Taxonomy" id="1051899"/>
    <lineage>
        <taxon>Bacteria</taxon>
        <taxon>Pseudomonadati</taxon>
        <taxon>Pseudomonadota</taxon>
        <taxon>Betaproteobacteria</taxon>
        <taxon>Burkholderiales</taxon>
        <taxon>Oxalobacteraceae</taxon>
        <taxon>Actimicrobium</taxon>
    </lineage>
</organism>
<evidence type="ECO:0000313" key="14">
    <source>
        <dbReference type="EMBL" id="GAA4033076.1"/>
    </source>
</evidence>
<comment type="catalytic activity">
    <reaction evidence="11">
        <text>L-seryl-[isocitrate dehydrogenase] + ATP = O-phospho-L-seryl-[isocitrate dehydrogenase] + ADP + H(+)</text>
        <dbReference type="Rhea" id="RHEA:43540"/>
        <dbReference type="Rhea" id="RHEA-COMP:10605"/>
        <dbReference type="Rhea" id="RHEA-COMP:10606"/>
        <dbReference type="ChEBI" id="CHEBI:15378"/>
        <dbReference type="ChEBI" id="CHEBI:29999"/>
        <dbReference type="ChEBI" id="CHEBI:30616"/>
        <dbReference type="ChEBI" id="CHEBI:83421"/>
        <dbReference type="ChEBI" id="CHEBI:456216"/>
        <dbReference type="EC" id="2.7.11.5"/>
    </reaction>
</comment>
<feature type="active site" evidence="11">
    <location>
        <position position="382"/>
    </location>
</feature>
<dbReference type="InterPro" id="IPR046855">
    <property type="entry name" value="AceK_kinase"/>
</dbReference>
<feature type="binding site" evidence="11">
    <location>
        <position position="347"/>
    </location>
    <ligand>
        <name>ATP</name>
        <dbReference type="ChEBI" id="CHEBI:30616"/>
    </ligand>
</feature>
<comment type="function">
    <text evidence="11">Bifunctional enzyme which can phosphorylate or dephosphorylate isocitrate dehydrogenase (IDH) on a specific serine residue. This is a regulatory mechanism which enables bacteria to bypass the Krebs cycle via the glyoxylate shunt in response to the source of carbon. When bacteria are grown on glucose, IDH is fully active and unphosphorylated, but when grown on acetate or ethanol, the activity of IDH declines drastically concomitant with its phosphorylation.</text>
</comment>
<keyword evidence="1 11" id="KW-0329">Glyoxylate bypass</keyword>
<feature type="domain" description="Isocitrate dehydrogenase kinase/phosphatase (AceK) kinase" evidence="12">
    <location>
        <begin position="321"/>
        <end position="580"/>
    </location>
</feature>
<evidence type="ECO:0000256" key="6">
    <source>
        <dbReference type="ARBA" id="ARBA00022741"/>
    </source>
</evidence>
<keyword evidence="15" id="KW-1185">Reference proteome</keyword>
<keyword evidence="5 11" id="KW-0808">Transferase</keyword>
<keyword evidence="8 11" id="KW-0378">Hydrolase</keyword>
<evidence type="ECO:0000259" key="13">
    <source>
        <dbReference type="Pfam" id="PF20423"/>
    </source>
</evidence>
<keyword evidence="2 11" id="KW-0963">Cytoplasm</keyword>
<evidence type="ECO:0000256" key="8">
    <source>
        <dbReference type="ARBA" id="ARBA00022801"/>
    </source>
</evidence>
<evidence type="ECO:0000256" key="2">
    <source>
        <dbReference type="ARBA" id="ARBA00022490"/>
    </source>
</evidence>
<proteinExistence type="inferred from homology"/>
<dbReference type="PANTHER" id="PTHR39559">
    <property type="match status" value="1"/>
</dbReference>
<accession>A0ABP7TYQ2</accession>
<name>A0ABP7TYQ2_9BURK</name>
<dbReference type="NCBIfam" id="NF002804">
    <property type="entry name" value="PRK02946.1"/>
    <property type="match status" value="1"/>
</dbReference>
<dbReference type="InterPro" id="IPR010452">
    <property type="entry name" value="Isocitrate_DH_AceK"/>
</dbReference>
<evidence type="ECO:0000256" key="1">
    <source>
        <dbReference type="ARBA" id="ARBA00022435"/>
    </source>
</evidence>
<feature type="domain" description="Isocitrate dehydrogenase kinase/phosphatase (AceK) regulatory" evidence="13">
    <location>
        <begin position="18"/>
        <end position="320"/>
    </location>
</feature>
<sequence>MTVAFPKLLSSQIAFDIARTILDGFDKHYRLFRATSLDAKRHFERGAWQLQQTRLRERIAFYDKRVVECVAILEDEYEDGELTDAVWREVKLHYIGLLTDHKQPELAETFFNSVCCKILHRAYFHNDFIFVRPVISTEYIETTDQTPTYRVYYPVRDGLHTTLKRMVADYQLDCPFADLDRDVSQIELRLQQMFGAAQPELNQQIQVLSSLFYRNKGAYIVGRGINGHREIPFVIPVLHNRKRELVLDTVLFDPAMITVLFSFTRAYFMVDMEVPSGYVQFVRSMLPKKPRSEIYTMLGLQKHGKSLFYRDYLQHLKHSSDRIEIAPGIKGLVMVVFAMPSFPYVFKVIKDAFPPPKETTPALVREKYVLVKNHDRVGRMADTLEYSDVAFPRARFDDDLLAELKLVAPSLIEEEGDTIIVHHMYIERRMIPLNIWLGNAEKCGDEAAVEHGILEYGNAIKELIRANIFPGDMLYKNFGVTRHGRVVFYDYDEIEYITDCHFRTIPLPRNEEDEMSAEPWYPIGKYDVFPEQFGTFLLGNPTVRKYFMKHHADLLTAAYWQGHKQRILDGHVDDVFPYPQELRFSYKPPISFTTTPAAHAA</sequence>
<dbReference type="Pfam" id="PF20423">
    <property type="entry name" value="AceK_regulatory"/>
    <property type="match status" value="1"/>
</dbReference>
<dbReference type="PANTHER" id="PTHR39559:SF1">
    <property type="entry name" value="ISOCITRATE DEHYDROGENASE KINASE_PHOSPHATASE"/>
    <property type="match status" value="1"/>
</dbReference>
<dbReference type="Proteomes" id="UP001501353">
    <property type="component" value="Unassembled WGS sequence"/>
</dbReference>
<gene>
    <name evidence="11 14" type="primary">aceK</name>
    <name evidence="14" type="ORF">GCM10022212_35210</name>
</gene>
<dbReference type="EMBL" id="BAAAZE010000014">
    <property type="protein sequence ID" value="GAA4033076.1"/>
    <property type="molecule type" value="Genomic_DNA"/>
</dbReference>
<dbReference type="RefSeq" id="WP_344765376.1">
    <property type="nucleotide sequence ID" value="NZ_BAAAZE010000014.1"/>
</dbReference>
<comment type="similarity">
    <text evidence="11">Belongs to the AceK family.</text>
</comment>